<evidence type="ECO:0000256" key="1">
    <source>
        <dbReference type="PROSITE-ProRule" id="PRU00221"/>
    </source>
</evidence>
<feature type="repeat" description="WD" evidence="1">
    <location>
        <begin position="329"/>
        <end position="368"/>
    </location>
</feature>
<feature type="repeat" description="WD" evidence="1">
    <location>
        <begin position="369"/>
        <end position="409"/>
    </location>
</feature>
<protein>
    <submittedName>
        <fullName evidence="4">WD40-repeat-containing domain protein</fullName>
    </submittedName>
</protein>
<keyword evidence="1" id="KW-0853">WD repeat</keyword>
<dbReference type="SMART" id="SM00320">
    <property type="entry name" value="WD40"/>
    <property type="match status" value="4"/>
</dbReference>
<dbReference type="Pfam" id="PF04457">
    <property type="entry name" value="MJ1316"/>
    <property type="match status" value="1"/>
</dbReference>
<feature type="compositionally biased region" description="Gly residues" evidence="2">
    <location>
        <begin position="689"/>
        <end position="701"/>
    </location>
</feature>
<dbReference type="InterPro" id="IPR015943">
    <property type="entry name" value="WD40/YVTN_repeat-like_dom_sf"/>
</dbReference>
<evidence type="ECO:0000256" key="2">
    <source>
        <dbReference type="SAM" id="MobiDB-lite"/>
    </source>
</evidence>
<comment type="caution">
    <text evidence="4">The sequence shown here is derived from an EMBL/GenBank/DDBJ whole genome shotgun (WGS) entry which is preliminary data.</text>
</comment>
<feature type="region of interest" description="Disordered" evidence="2">
    <location>
        <begin position="558"/>
        <end position="590"/>
    </location>
</feature>
<name>A0ABQ7FY17_DUNSA</name>
<organism evidence="4 5">
    <name type="scientific">Dunaliella salina</name>
    <name type="common">Green alga</name>
    <name type="synonym">Protococcus salinus</name>
    <dbReference type="NCBI Taxonomy" id="3046"/>
    <lineage>
        <taxon>Eukaryota</taxon>
        <taxon>Viridiplantae</taxon>
        <taxon>Chlorophyta</taxon>
        <taxon>core chlorophytes</taxon>
        <taxon>Chlorophyceae</taxon>
        <taxon>CS clade</taxon>
        <taxon>Chlamydomonadales</taxon>
        <taxon>Dunaliellaceae</taxon>
        <taxon>Dunaliella</taxon>
    </lineage>
</organism>
<dbReference type="Proteomes" id="UP000815325">
    <property type="component" value="Unassembled WGS sequence"/>
</dbReference>
<dbReference type="PANTHER" id="PTHR19855:SF11">
    <property type="entry name" value="RIBOSOME BIOGENESIS PROTEIN WDR12"/>
    <property type="match status" value="1"/>
</dbReference>
<feature type="region of interest" description="Disordered" evidence="2">
    <location>
        <begin position="685"/>
        <end position="723"/>
    </location>
</feature>
<evidence type="ECO:0000259" key="3">
    <source>
        <dbReference type="Pfam" id="PF04457"/>
    </source>
</evidence>
<evidence type="ECO:0000313" key="5">
    <source>
        <dbReference type="Proteomes" id="UP000815325"/>
    </source>
</evidence>
<dbReference type="Gene3D" id="2.130.10.10">
    <property type="entry name" value="YVTN repeat-like/Quinoprotein amine dehydrogenase"/>
    <property type="match status" value="1"/>
</dbReference>
<dbReference type="Pfam" id="PF00400">
    <property type="entry name" value="WD40"/>
    <property type="match status" value="3"/>
</dbReference>
<dbReference type="SUPFAM" id="SSF81383">
    <property type="entry name" value="F-box domain"/>
    <property type="match status" value="1"/>
</dbReference>
<gene>
    <name evidence="4" type="ORF">DUNSADRAFT_1067</name>
</gene>
<dbReference type="PANTHER" id="PTHR19855">
    <property type="entry name" value="WD40 REPEAT PROTEIN 12, 37"/>
    <property type="match status" value="1"/>
</dbReference>
<evidence type="ECO:0000313" key="4">
    <source>
        <dbReference type="EMBL" id="KAF5827248.1"/>
    </source>
</evidence>
<feature type="domain" description="MJ1316 RNA cyclic group end recognition" evidence="3">
    <location>
        <begin position="10"/>
        <end position="85"/>
    </location>
</feature>
<dbReference type="SUPFAM" id="SSF50978">
    <property type="entry name" value="WD40 repeat-like"/>
    <property type="match status" value="1"/>
</dbReference>
<keyword evidence="5" id="KW-1185">Reference proteome</keyword>
<feature type="region of interest" description="Disordered" evidence="2">
    <location>
        <begin position="109"/>
        <end position="214"/>
    </location>
</feature>
<feature type="compositionally biased region" description="Basic residues" evidence="2">
    <location>
        <begin position="704"/>
        <end position="723"/>
    </location>
</feature>
<dbReference type="PROSITE" id="PS50294">
    <property type="entry name" value="WD_REPEATS_REGION"/>
    <property type="match status" value="1"/>
</dbReference>
<dbReference type="PROSITE" id="PS50082">
    <property type="entry name" value="WD_REPEATS_2"/>
    <property type="match status" value="2"/>
</dbReference>
<dbReference type="EMBL" id="MU070550">
    <property type="protein sequence ID" value="KAF5827248.1"/>
    <property type="molecule type" value="Genomic_DNA"/>
</dbReference>
<feature type="compositionally biased region" description="Low complexity" evidence="2">
    <location>
        <begin position="109"/>
        <end position="126"/>
    </location>
</feature>
<accession>A0ABQ7FY17</accession>
<dbReference type="InterPro" id="IPR001680">
    <property type="entry name" value="WD40_rpt"/>
</dbReference>
<dbReference type="InterPro" id="IPR036322">
    <property type="entry name" value="WD40_repeat_dom_sf"/>
</dbReference>
<dbReference type="CDD" id="cd09917">
    <property type="entry name" value="F-box_SF"/>
    <property type="match status" value="1"/>
</dbReference>
<proteinExistence type="predicted"/>
<sequence length="723" mass="76851">MSIGKEDDIMRSARKFFQRLKFDPTLPSHEYIIGYLEGRELAHRKSGAEAWSMRIHDVLQEMPYPQFLQKFQEDIPYHRIAHFRVGSIKTWESEYYKKKLALAAEAAGSASSGRRAPSAPFASPSTHVPPPHPSFSGSPMSSSIPALRGRSPSPPTLVGGSSTEDTEDEGDGVVGGSDVEEDSPQWQLELDGEDCQQQQQQQQQDVLGAEDNEEEQEVVLPEACWMEILCQLSVRDVCMTSRVNRWLRQLTNTDMVWQAQHRMVLGSEPPRSALRAARWLEADVKTIQNVGFPDTTCLQLDDSKVVSADGSMLRLWSHTAGRHRRIATLTGHAGRVTSVACNDEHLLSGCTQSVVKLWSMDDLKCRRTLRGHEGPITGALLTQSGIPVTSSEDGRVRLWDISTGAPISDLECEGPVLGLASNDAQGYLVSTGEAGVQIWDIAAATLLHTLDGTSGLERLGGQDGEHANLANLFDLLVRSHPDEGLPPFSCVAFNGNMLAAGSDHEVVLWDSRTQHRVGCLKRKRLMRQASALAKAAPPATAGSPAAAAAAAAVAAAAAAEPQPGGDDDNTVPASKDDDGSSSCSGGVGGSSSGLDPMAGGCCGVQLDEWKLAVSGANGGIALSIWVRIKGSGDYDAVPPSSNGSSSGSKGWDGDSSGLDFVVGSCCGVQLDEWGLAVGNAAGARAAGAEGEGMYGKSPGDGGKAKKKPPKLKKHGRYPKRTTK</sequence>
<reference evidence="4" key="1">
    <citation type="submission" date="2017-08" db="EMBL/GenBank/DDBJ databases">
        <authorList>
            <person name="Polle J.E."/>
            <person name="Barry K."/>
            <person name="Cushman J."/>
            <person name="Schmutz J."/>
            <person name="Tran D."/>
            <person name="Hathwaick L.T."/>
            <person name="Yim W.C."/>
            <person name="Jenkins J."/>
            <person name="Mckie-Krisberg Z.M."/>
            <person name="Prochnik S."/>
            <person name="Lindquist E."/>
            <person name="Dockter R.B."/>
            <person name="Adam C."/>
            <person name="Molina H."/>
            <person name="Bunkerborg J."/>
            <person name="Jin E."/>
            <person name="Buchheim M."/>
            <person name="Magnuson J."/>
        </authorList>
    </citation>
    <scope>NUCLEOTIDE SEQUENCE</scope>
    <source>
        <strain evidence="4">CCAP 19/18</strain>
    </source>
</reference>
<dbReference type="InterPro" id="IPR036047">
    <property type="entry name" value="F-box-like_dom_sf"/>
</dbReference>
<dbReference type="Gene3D" id="1.20.1280.50">
    <property type="match status" value="1"/>
</dbReference>
<dbReference type="InterPro" id="IPR040459">
    <property type="entry name" value="MJ1316"/>
</dbReference>
<feature type="compositionally biased region" description="Low complexity" evidence="2">
    <location>
        <begin position="134"/>
        <end position="145"/>
    </location>
</feature>